<accession>A0A498R7L1</accession>
<evidence type="ECO:0000313" key="4">
    <source>
        <dbReference type="EMBL" id="VBB07209.1"/>
    </source>
</evidence>
<evidence type="ECO:0000256" key="2">
    <source>
        <dbReference type="ARBA" id="ARBA00022643"/>
    </source>
</evidence>
<evidence type="ECO:0000313" key="5">
    <source>
        <dbReference type="Proteomes" id="UP000277811"/>
    </source>
</evidence>
<dbReference type="AlphaFoldDB" id="A0A498R7L1"/>
<dbReference type="RefSeq" id="WP_122628149.1">
    <property type="nucleotide sequence ID" value="NZ_UPPP01000072.1"/>
</dbReference>
<dbReference type="InterPro" id="IPR029039">
    <property type="entry name" value="Flavoprotein-like_sf"/>
</dbReference>
<dbReference type="SUPFAM" id="SSF52218">
    <property type="entry name" value="Flavoproteins"/>
    <property type="match status" value="1"/>
</dbReference>
<dbReference type="GO" id="GO:0016491">
    <property type="term" value="F:oxidoreductase activity"/>
    <property type="evidence" value="ECO:0007669"/>
    <property type="project" value="InterPro"/>
</dbReference>
<dbReference type="Pfam" id="PF03358">
    <property type="entry name" value="FMN_red"/>
    <property type="match status" value="1"/>
</dbReference>
<protein>
    <submittedName>
        <fullName evidence="4">Nadph-dependent fmn reductase</fullName>
    </submittedName>
</protein>
<dbReference type="EMBL" id="UPPP01000072">
    <property type="protein sequence ID" value="VBB07209.1"/>
    <property type="molecule type" value="Genomic_DNA"/>
</dbReference>
<keyword evidence="5" id="KW-1185">Reference proteome</keyword>
<organism evidence="4 5">
    <name type="scientific">Lucifera butyrica</name>
    <dbReference type="NCBI Taxonomy" id="1351585"/>
    <lineage>
        <taxon>Bacteria</taxon>
        <taxon>Bacillati</taxon>
        <taxon>Bacillota</taxon>
        <taxon>Negativicutes</taxon>
        <taxon>Veillonellales</taxon>
        <taxon>Veillonellaceae</taxon>
        <taxon>Lucifera</taxon>
    </lineage>
</organism>
<gene>
    <name evidence="4" type="ORF">LUCI_2453</name>
</gene>
<keyword evidence="1" id="KW-0285">Flavoprotein</keyword>
<proteinExistence type="predicted"/>
<dbReference type="Proteomes" id="UP000277811">
    <property type="component" value="Unassembled WGS sequence"/>
</dbReference>
<sequence>MRIMAFMGSPRKNGNTAKIVNAICKGAKESGHDVEVYNLSEMDNKGCIACDACQAKKVDFCSIDDKLTTLLPKIAEADCIIVGTPVYCIQVSGYTKNFIDRMRVFLEPDLTIKHLPGKRYITVTCSGAPAAAFSNVTEYLNQVFGFFKMENAGNLIVGNVREKDDIMEQPGILKQAEEMGRKLS</sequence>
<keyword evidence="2" id="KW-0288">FMN</keyword>
<evidence type="ECO:0000259" key="3">
    <source>
        <dbReference type="Pfam" id="PF03358"/>
    </source>
</evidence>
<dbReference type="PANTHER" id="PTHR43278:SF2">
    <property type="entry name" value="IRON-SULFUR FLAVOPROTEIN"/>
    <property type="match status" value="1"/>
</dbReference>
<evidence type="ECO:0000256" key="1">
    <source>
        <dbReference type="ARBA" id="ARBA00022630"/>
    </source>
</evidence>
<dbReference type="InterPro" id="IPR005025">
    <property type="entry name" value="FMN_Rdtase-like_dom"/>
</dbReference>
<dbReference type="OrthoDB" id="9805976at2"/>
<dbReference type="InterPro" id="IPR051796">
    <property type="entry name" value="ISF_SsuE-like"/>
</dbReference>
<name>A0A498R7L1_9FIRM</name>
<dbReference type="PANTHER" id="PTHR43278">
    <property type="entry name" value="NAD(P)H-DEPENDENT FMN-CONTAINING OXIDOREDUCTASE YWQN-RELATED"/>
    <property type="match status" value="1"/>
</dbReference>
<feature type="domain" description="NADPH-dependent FMN reductase-like" evidence="3">
    <location>
        <begin position="1"/>
        <end position="153"/>
    </location>
</feature>
<dbReference type="Gene3D" id="3.40.50.360">
    <property type="match status" value="1"/>
</dbReference>
<reference evidence="4 5" key="1">
    <citation type="submission" date="2018-06" db="EMBL/GenBank/DDBJ databases">
        <authorList>
            <person name="Strepis N."/>
        </authorList>
    </citation>
    <scope>NUCLEOTIDE SEQUENCE [LARGE SCALE GENOMIC DNA]</scope>
    <source>
        <strain evidence="4">LUCI</strain>
    </source>
</reference>